<sequence>MIDCVVEWMDGSKTLGALYLGLMGWSSIRCDRSLGLIDTVVRKLKIEFKASERRNVSRINGRRARPTNKPGGPDKITMMALIFDLANASLALHLQRFVELIRMTTYSLSGRLQHVTPIYAVT</sequence>
<evidence type="ECO:0000313" key="2">
    <source>
        <dbReference type="Proteomes" id="UP000693970"/>
    </source>
</evidence>
<gene>
    <name evidence="1" type="ORF">IV203_006041</name>
</gene>
<proteinExistence type="predicted"/>
<keyword evidence="2" id="KW-1185">Reference proteome</keyword>
<accession>A0A9K3KNX2</accession>
<reference evidence="1" key="2">
    <citation type="submission" date="2021-04" db="EMBL/GenBank/DDBJ databases">
        <authorList>
            <person name="Podell S."/>
        </authorList>
    </citation>
    <scope>NUCLEOTIDE SEQUENCE</scope>
    <source>
        <strain evidence="1">Hildebrandi</strain>
    </source>
</reference>
<dbReference type="Proteomes" id="UP000693970">
    <property type="component" value="Unassembled WGS sequence"/>
</dbReference>
<comment type="caution">
    <text evidence="1">The sequence shown here is derived from an EMBL/GenBank/DDBJ whole genome shotgun (WGS) entry which is preliminary data.</text>
</comment>
<evidence type="ECO:0000313" key="1">
    <source>
        <dbReference type="EMBL" id="KAG7346972.1"/>
    </source>
</evidence>
<dbReference type="EMBL" id="JAGRRH010000021">
    <property type="protein sequence ID" value="KAG7346972.1"/>
    <property type="molecule type" value="Genomic_DNA"/>
</dbReference>
<reference evidence="1" key="1">
    <citation type="journal article" date="2021" name="Sci. Rep.">
        <title>Diploid genomic architecture of Nitzschia inconspicua, an elite biomass production diatom.</title>
        <authorList>
            <person name="Oliver A."/>
            <person name="Podell S."/>
            <person name="Pinowska A."/>
            <person name="Traller J.C."/>
            <person name="Smith S.R."/>
            <person name="McClure R."/>
            <person name="Beliaev A."/>
            <person name="Bohutskyi P."/>
            <person name="Hill E.A."/>
            <person name="Rabines A."/>
            <person name="Zheng H."/>
            <person name="Allen L.Z."/>
            <person name="Kuo A."/>
            <person name="Grigoriev I.V."/>
            <person name="Allen A.E."/>
            <person name="Hazlebeck D."/>
            <person name="Allen E.E."/>
        </authorList>
    </citation>
    <scope>NUCLEOTIDE SEQUENCE</scope>
    <source>
        <strain evidence="1">Hildebrandi</strain>
    </source>
</reference>
<name>A0A9K3KNX2_9STRA</name>
<organism evidence="1 2">
    <name type="scientific">Nitzschia inconspicua</name>
    <dbReference type="NCBI Taxonomy" id="303405"/>
    <lineage>
        <taxon>Eukaryota</taxon>
        <taxon>Sar</taxon>
        <taxon>Stramenopiles</taxon>
        <taxon>Ochrophyta</taxon>
        <taxon>Bacillariophyta</taxon>
        <taxon>Bacillariophyceae</taxon>
        <taxon>Bacillariophycidae</taxon>
        <taxon>Bacillariales</taxon>
        <taxon>Bacillariaceae</taxon>
        <taxon>Nitzschia</taxon>
    </lineage>
</organism>
<dbReference type="AlphaFoldDB" id="A0A9K3KNX2"/>
<protein>
    <submittedName>
        <fullName evidence="1">Uncharacterized protein</fullName>
    </submittedName>
</protein>